<accession>A0ABQ4DPB4</accession>
<comment type="caution">
    <text evidence="1">The sequence shown here is derived from an EMBL/GenBank/DDBJ whole genome shotgun (WGS) entry which is preliminary data.</text>
</comment>
<sequence>MTAVLVVLPALAVAACGGPDRRSGGGDDAGVGADLLGTYGYGPDAEPAATLQDDVVLIAGGPAAIRSARGDGLQWVLDGDADGVAGLQVGDVMFASASAVGRVAELAPVGDDVAVTISPVGLAEVVRDATIEIDRALDPGTMRYQVVPDLPGVVSEPDLGTTEGIAGAEGVPSGDAAAGAVVLPAVRLLAAPAGAVDLPPSSTTQVEVPLGDWSVTASGSSSRLSLKLEHDVTTGLKAGVETAFGVEDLRIQGGVTVSDSILGDATMLIEGLRSVSVTFSAGIGEGGTADNESVRLEVPIVLTIPIPPSPATGGLPLNLTVTFKALASTALSGSNSTLLATGRYGLAGPIGLRDGSLVTPELSVQQSLMDSIQGLTLGPSGIVVGTSVQVQIGIGPPAFSAGPYGKLTTSIGVTQGSALGSPLVTCQTGTLDMKVAGGASLKLSASVNRALERLLPPGTNLEYGVEASTTVLTRSQTTPDVPLCRG</sequence>
<evidence type="ECO:0008006" key="3">
    <source>
        <dbReference type="Google" id="ProtNLM"/>
    </source>
</evidence>
<dbReference type="Proteomes" id="UP000614741">
    <property type="component" value="Unassembled WGS sequence"/>
</dbReference>
<gene>
    <name evidence="1" type="ORF">Cph01nite_29570</name>
</gene>
<dbReference type="EMBL" id="BONP01000021">
    <property type="protein sequence ID" value="GIG41195.1"/>
    <property type="molecule type" value="Genomic_DNA"/>
</dbReference>
<evidence type="ECO:0000313" key="1">
    <source>
        <dbReference type="EMBL" id="GIG41195.1"/>
    </source>
</evidence>
<proteinExistence type="predicted"/>
<evidence type="ECO:0000313" key="2">
    <source>
        <dbReference type="Proteomes" id="UP000614741"/>
    </source>
</evidence>
<organism evidence="1 2">
    <name type="scientific">Cellulomonas phragmiteti</name>
    <dbReference type="NCBI Taxonomy" id="478780"/>
    <lineage>
        <taxon>Bacteria</taxon>
        <taxon>Bacillati</taxon>
        <taxon>Actinomycetota</taxon>
        <taxon>Actinomycetes</taxon>
        <taxon>Micrococcales</taxon>
        <taxon>Cellulomonadaceae</taxon>
        <taxon>Cellulomonas</taxon>
    </lineage>
</organism>
<name>A0ABQ4DPB4_9CELL</name>
<keyword evidence="2" id="KW-1185">Reference proteome</keyword>
<reference evidence="1 2" key="1">
    <citation type="submission" date="2021-01" db="EMBL/GenBank/DDBJ databases">
        <title>Whole genome shotgun sequence of Cellulomonas phragmiteti NBRC 110785.</title>
        <authorList>
            <person name="Komaki H."/>
            <person name="Tamura T."/>
        </authorList>
    </citation>
    <scope>NUCLEOTIDE SEQUENCE [LARGE SCALE GENOMIC DNA]</scope>
    <source>
        <strain evidence="1 2">NBRC 110785</strain>
    </source>
</reference>
<protein>
    <recommendedName>
        <fullName evidence="3">Lipoprotein</fullName>
    </recommendedName>
</protein>